<dbReference type="Proteomes" id="UP000240988">
    <property type="component" value="Unassembled WGS sequence"/>
</dbReference>
<evidence type="ECO:0000313" key="2">
    <source>
        <dbReference type="Proteomes" id="UP000240988"/>
    </source>
</evidence>
<dbReference type="OrthoDB" id="4729727at2"/>
<proteinExistence type="predicted"/>
<dbReference type="RefSeq" id="WP_077088615.1">
    <property type="nucleotide sequence ID" value="NZ_LT721901.1"/>
</dbReference>
<accession>A0A2U3NWD9</accession>
<gene>
    <name evidence="1" type="ORF">MRAB57_3662</name>
</gene>
<keyword evidence="2" id="KW-1185">Reference proteome</keyword>
<evidence type="ECO:0000313" key="1">
    <source>
        <dbReference type="EMBL" id="SPM35829.1"/>
    </source>
</evidence>
<dbReference type="AlphaFoldDB" id="A0A2U3NWD9"/>
<dbReference type="EMBL" id="FUFA01000004">
    <property type="protein sequence ID" value="SPM35829.1"/>
    <property type="molecule type" value="Genomic_DNA"/>
</dbReference>
<sequence length="95" mass="10747">MDQQYVFHRPPSEVWAVEYTNIHGDRVVDVLGTEYAARRTAEHYAVADAVVLRAATDFQAAPAERHSDTGKLSRIRRYRNRLRARRGNAIPAGLA</sequence>
<organism evidence="1 2">
    <name type="scientific">Mycobacterium rhizamassiliense</name>
    <dbReference type="NCBI Taxonomy" id="1841860"/>
    <lineage>
        <taxon>Bacteria</taxon>
        <taxon>Bacillati</taxon>
        <taxon>Actinomycetota</taxon>
        <taxon>Actinomycetes</taxon>
        <taxon>Mycobacteriales</taxon>
        <taxon>Mycobacteriaceae</taxon>
        <taxon>Mycobacterium</taxon>
    </lineage>
</organism>
<protein>
    <submittedName>
        <fullName evidence="1">Mycobacterium rhizamassiliense ORFan</fullName>
    </submittedName>
</protein>
<reference evidence="1 2" key="1">
    <citation type="submission" date="2017-01" db="EMBL/GenBank/DDBJ databases">
        <authorList>
            <consortium name="Urmite Genomes"/>
        </authorList>
    </citation>
    <scope>NUCLEOTIDE SEQUENCE [LARGE SCALE GENOMIC DNA]</scope>
    <source>
        <strain evidence="1 2">AB57</strain>
    </source>
</reference>
<name>A0A2U3NWD9_9MYCO</name>